<dbReference type="AlphaFoldDB" id="A0AAV5TRZ7"/>
<keyword evidence="1" id="KW-1133">Transmembrane helix</keyword>
<evidence type="ECO:0000313" key="2">
    <source>
        <dbReference type="EMBL" id="GMS97229.1"/>
    </source>
</evidence>
<feature type="non-terminal residue" evidence="2">
    <location>
        <position position="88"/>
    </location>
</feature>
<gene>
    <name evidence="2" type="ORF">PENTCL1PPCAC_19404</name>
</gene>
<sequence length="88" mass="9381">LAAATISYEGFLVAVAQAGPEQLIAATCTLVGIVLLIAAAIIIDYYRSQRPDRVAAHVPEITVCNGRTGSQKAILDRTSSYADRYVEV</sequence>
<accession>A0AAV5TRZ7</accession>
<feature type="non-terminal residue" evidence="2">
    <location>
        <position position="1"/>
    </location>
</feature>
<evidence type="ECO:0000313" key="3">
    <source>
        <dbReference type="Proteomes" id="UP001432027"/>
    </source>
</evidence>
<comment type="caution">
    <text evidence="2">The sequence shown here is derived from an EMBL/GenBank/DDBJ whole genome shotgun (WGS) entry which is preliminary data.</text>
</comment>
<keyword evidence="3" id="KW-1185">Reference proteome</keyword>
<evidence type="ECO:0000256" key="1">
    <source>
        <dbReference type="SAM" id="Phobius"/>
    </source>
</evidence>
<keyword evidence="1" id="KW-0472">Membrane</keyword>
<proteinExistence type="predicted"/>
<keyword evidence="1" id="KW-0812">Transmembrane</keyword>
<name>A0AAV5TRZ7_9BILA</name>
<feature type="transmembrane region" description="Helical" evidence="1">
    <location>
        <begin position="23"/>
        <end position="43"/>
    </location>
</feature>
<dbReference type="EMBL" id="BTSX01000004">
    <property type="protein sequence ID" value="GMS97229.1"/>
    <property type="molecule type" value="Genomic_DNA"/>
</dbReference>
<protein>
    <submittedName>
        <fullName evidence="2">Uncharacterized protein</fullName>
    </submittedName>
</protein>
<organism evidence="2 3">
    <name type="scientific">Pristionchus entomophagus</name>
    <dbReference type="NCBI Taxonomy" id="358040"/>
    <lineage>
        <taxon>Eukaryota</taxon>
        <taxon>Metazoa</taxon>
        <taxon>Ecdysozoa</taxon>
        <taxon>Nematoda</taxon>
        <taxon>Chromadorea</taxon>
        <taxon>Rhabditida</taxon>
        <taxon>Rhabditina</taxon>
        <taxon>Diplogasteromorpha</taxon>
        <taxon>Diplogasteroidea</taxon>
        <taxon>Neodiplogasteridae</taxon>
        <taxon>Pristionchus</taxon>
    </lineage>
</organism>
<reference evidence="2" key="1">
    <citation type="submission" date="2023-10" db="EMBL/GenBank/DDBJ databases">
        <title>Genome assembly of Pristionchus species.</title>
        <authorList>
            <person name="Yoshida K."/>
            <person name="Sommer R.J."/>
        </authorList>
    </citation>
    <scope>NUCLEOTIDE SEQUENCE</scope>
    <source>
        <strain evidence="2">RS0144</strain>
    </source>
</reference>
<dbReference type="Proteomes" id="UP001432027">
    <property type="component" value="Unassembled WGS sequence"/>
</dbReference>